<protein>
    <recommendedName>
        <fullName evidence="3">Response regulatory domain-containing protein</fullName>
    </recommendedName>
</protein>
<evidence type="ECO:0000313" key="5">
    <source>
        <dbReference type="Proteomes" id="UP000660862"/>
    </source>
</evidence>
<feature type="domain" description="Response regulatory" evidence="3">
    <location>
        <begin position="3"/>
        <end position="115"/>
    </location>
</feature>
<evidence type="ECO:0000313" key="4">
    <source>
        <dbReference type="EMBL" id="GGH04273.1"/>
    </source>
</evidence>
<dbReference type="Gene3D" id="3.40.50.2300">
    <property type="match status" value="1"/>
</dbReference>
<reference evidence="4" key="1">
    <citation type="journal article" date="2014" name="Int. J. Syst. Evol. Microbiol.">
        <title>Complete genome sequence of Corynebacterium casei LMG S-19264T (=DSM 44701T), isolated from a smear-ripened cheese.</title>
        <authorList>
            <consortium name="US DOE Joint Genome Institute (JGI-PGF)"/>
            <person name="Walter F."/>
            <person name="Albersmeier A."/>
            <person name="Kalinowski J."/>
            <person name="Ruckert C."/>
        </authorList>
    </citation>
    <scope>NUCLEOTIDE SEQUENCE</scope>
    <source>
        <strain evidence="4">CGMCC 1.12195</strain>
    </source>
</reference>
<dbReference type="Pfam" id="PF00072">
    <property type="entry name" value="Response_reg"/>
    <property type="match status" value="1"/>
</dbReference>
<sequence>MKTIFFVEDDESLQDIAQLVFSKPDFALRVFNSAEELLDESKYPHVYVLDKQLPGIDGLELCRILKSNAQTKNIPVVMVSADPDIKALAASAGTDAVLEKPFSIHELMAVVTEAAM</sequence>
<gene>
    <name evidence="4" type="ORF">GCM10007415_45670</name>
</gene>
<dbReference type="RefSeq" id="WP_188508458.1">
    <property type="nucleotide sequence ID" value="NZ_BMER01000007.1"/>
</dbReference>
<dbReference type="InterPro" id="IPR001789">
    <property type="entry name" value="Sig_transdc_resp-reg_receiver"/>
</dbReference>
<organism evidence="4 5">
    <name type="scientific">Parapedobacter pyrenivorans</name>
    <dbReference type="NCBI Taxonomy" id="1305674"/>
    <lineage>
        <taxon>Bacteria</taxon>
        <taxon>Pseudomonadati</taxon>
        <taxon>Bacteroidota</taxon>
        <taxon>Sphingobacteriia</taxon>
        <taxon>Sphingobacteriales</taxon>
        <taxon>Sphingobacteriaceae</taxon>
        <taxon>Parapedobacter</taxon>
    </lineage>
</organism>
<accession>A0A917I298</accession>
<dbReference type="InterPro" id="IPR011006">
    <property type="entry name" value="CheY-like_superfamily"/>
</dbReference>
<dbReference type="InterPro" id="IPR050595">
    <property type="entry name" value="Bact_response_regulator"/>
</dbReference>
<evidence type="ECO:0000256" key="2">
    <source>
        <dbReference type="PROSITE-ProRule" id="PRU00169"/>
    </source>
</evidence>
<keyword evidence="5" id="KW-1185">Reference proteome</keyword>
<keyword evidence="1 2" id="KW-0597">Phosphoprotein</keyword>
<dbReference type="PANTHER" id="PTHR44591">
    <property type="entry name" value="STRESS RESPONSE REGULATOR PROTEIN 1"/>
    <property type="match status" value="1"/>
</dbReference>
<reference evidence="4" key="2">
    <citation type="submission" date="2020-09" db="EMBL/GenBank/DDBJ databases">
        <authorList>
            <person name="Sun Q."/>
            <person name="Zhou Y."/>
        </authorList>
    </citation>
    <scope>NUCLEOTIDE SEQUENCE</scope>
    <source>
        <strain evidence="4">CGMCC 1.12195</strain>
    </source>
</reference>
<dbReference type="GO" id="GO:0000160">
    <property type="term" value="P:phosphorelay signal transduction system"/>
    <property type="evidence" value="ECO:0007669"/>
    <property type="project" value="InterPro"/>
</dbReference>
<evidence type="ECO:0000259" key="3">
    <source>
        <dbReference type="PROSITE" id="PS50110"/>
    </source>
</evidence>
<dbReference type="PROSITE" id="PS50110">
    <property type="entry name" value="RESPONSE_REGULATORY"/>
    <property type="match status" value="1"/>
</dbReference>
<name>A0A917I298_9SPHI</name>
<dbReference type="Proteomes" id="UP000660862">
    <property type="component" value="Unassembled WGS sequence"/>
</dbReference>
<dbReference type="EMBL" id="BMER01000007">
    <property type="protein sequence ID" value="GGH04273.1"/>
    <property type="molecule type" value="Genomic_DNA"/>
</dbReference>
<dbReference type="SUPFAM" id="SSF52172">
    <property type="entry name" value="CheY-like"/>
    <property type="match status" value="1"/>
</dbReference>
<dbReference type="AlphaFoldDB" id="A0A917I298"/>
<dbReference type="PANTHER" id="PTHR44591:SF3">
    <property type="entry name" value="RESPONSE REGULATORY DOMAIN-CONTAINING PROTEIN"/>
    <property type="match status" value="1"/>
</dbReference>
<feature type="modified residue" description="4-aspartylphosphate" evidence="2">
    <location>
        <position position="50"/>
    </location>
</feature>
<proteinExistence type="predicted"/>
<dbReference type="SMART" id="SM00448">
    <property type="entry name" value="REC"/>
    <property type="match status" value="1"/>
</dbReference>
<comment type="caution">
    <text evidence="4">The sequence shown here is derived from an EMBL/GenBank/DDBJ whole genome shotgun (WGS) entry which is preliminary data.</text>
</comment>
<evidence type="ECO:0000256" key="1">
    <source>
        <dbReference type="ARBA" id="ARBA00022553"/>
    </source>
</evidence>